<dbReference type="PANTHER" id="PTHR30160:SF1">
    <property type="entry name" value="LIPOPOLYSACCHARIDE 1,2-N-ACETYLGLUCOSAMINETRANSFERASE-RELATED"/>
    <property type="match status" value="1"/>
</dbReference>
<dbReference type="PANTHER" id="PTHR30160">
    <property type="entry name" value="TETRAACYLDISACCHARIDE 4'-KINASE-RELATED"/>
    <property type="match status" value="1"/>
</dbReference>
<dbReference type="NCBIfam" id="TIGR02201">
    <property type="entry name" value="heptsyl_trn_III"/>
    <property type="match status" value="1"/>
</dbReference>
<dbReference type="RefSeq" id="WP_123804278.1">
    <property type="nucleotide sequence ID" value="NZ_RPFL01000018.1"/>
</dbReference>
<keyword evidence="2 3" id="KW-0808">Transferase</keyword>
<dbReference type="InterPro" id="IPR011916">
    <property type="entry name" value="LipoPS_heptosylTferase-III"/>
</dbReference>
<protein>
    <submittedName>
        <fullName evidence="3">Putative lipopolysaccharide heptosyltransferase III</fullName>
    </submittedName>
</protein>
<dbReference type="SUPFAM" id="SSF53756">
    <property type="entry name" value="UDP-Glycosyltransferase/glycogen phosphorylase"/>
    <property type="match status" value="1"/>
</dbReference>
<organism evidence="3 4">
    <name type="scientific">Neisseria weixii</name>
    <dbReference type="NCBI Taxonomy" id="1853276"/>
    <lineage>
        <taxon>Bacteria</taxon>
        <taxon>Pseudomonadati</taxon>
        <taxon>Pseudomonadota</taxon>
        <taxon>Betaproteobacteria</taxon>
        <taxon>Neisseriales</taxon>
        <taxon>Neisseriaceae</taxon>
        <taxon>Neisseria</taxon>
    </lineage>
</organism>
<keyword evidence="1" id="KW-0328">Glycosyltransferase</keyword>
<evidence type="ECO:0000313" key="4">
    <source>
        <dbReference type="Proteomes" id="UP000272412"/>
    </source>
</evidence>
<reference evidence="3 4" key="1">
    <citation type="submission" date="2018-11" db="EMBL/GenBank/DDBJ databases">
        <title>Neisseria weixii sp. nov. isolated from the rectal contents of plateau pika (Ochotona cruzoniae).</title>
        <authorList>
            <person name="Zhang G."/>
        </authorList>
    </citation>
    <scope>NUCLEOTIDE SEQUENCE [LARGE SCALE GENOMIC DNA]</scope>
    <source>
        <strain evidence="3 4">10009</strain>
    </source>
</reference>
<name>A0A3N4MY89_9NEIS</name>
<dbReference type="CDD" id="cd03789">
    <property type="entry name" value="GT9_LPS_heptosyltransferase"/>
    <property type="match status" value="1"/>
</dbReference>
<dbReference type="OrthoDB" id="9781892at2"/>
<dbReference type="Proteomes" id="UP000272412">
    <property type="component" value="Unassembled WGS sequence"/>
</dbReference>
<dbReference type="GO" id="GO:0008713">
    <property type="term" value="F:ADP-heptose-lipopolysaccharide heptosyltransferase activity"/>
    <property type="evidence" value="ECO:0007669"/>
    <property type="project" value="TreeGrafter"/>
</dbReference>
<dbReference type="InterPro" id="IPR002201">
    <property type="entry name" value="Glyco_trans_9"/>
</dbReference>
<dbReference type="Gene3D" id="3.40.50.2000">
    <property type="entry name" value="Glycogen Phosphorylase B"/>
    <property type="match status" value="2"/>
</dbReference>
<dbReference type="EMBL" id="RPFL01000018">
    <property type="protein sequence ID" value="RPD86767.1"/>
    <property type="molecule type" value="Genomic_DNA"/>
</dbReference>
<dbReference type="InterPro" id="IPR051199">
    <property type="entry name" value="LPS_LOS_Heptosyltrfase"/>
</dbReference>
<dbReference type="Pfam" id="PF01075">
    <property type="entry name" value="Glyco_transf_9"/>
    <property type="match status" value="1"/>
</dbReference>
<proteinExistence type="predicted"/>
<evidence type="ECO:0000313" key="3">
    <source>
        <dbReference type="EMBL" id="RPD86767.1"/>
    </source>
</evidence>
<accession>A0A3N4MY89</accession>
<dbReference type="AlphaFoldDB" id="A0A3N4MY89"/>
<dbReference type="GO" id="GO:0009244">
    <property type="term" value="P:lipopolysaccharide core region biosynthetic process"/>
    <property type="evidence" value="ECO:0007669"/>
    <property type="project" value="TreeGrafter"/>
</dbReference>
<comment type="caution">
    <text evidence="3">The sequence shown here is derived from an EMBL/GenBank/DDBJ whole genome shotgun (WGS) entry which is preliminary data.</text>
</comment>
<dbReference type="GO" id="GO:0005829">
    <property type="term" value="C:cytosol"/>
    <property type="evidence" value="ECO:0007669"/>
    <property type="project" value="TreeGrafter"/>
</dbReference>
<gene>
    <name evidence="3" type="primary">rfaQ</name>
    <name evidence="3" type="ORF">EGK74_07595</name>
</gene>
<sequence>MSIADPKRILIIKLRHHGDVLLTTPVVAAIKQRFPDCEVDMLVYRETADIIRDNPEITHIFSVDRAWKKQGVKAQIKHETDLFKQLKARRYDWAFNLSDQWRTAFIAKFCAECSVTLAYEKRDNAAWRFSHDFINPDLDVNHHVIERHLAVLPPLMAREDCGEAKVLLTISDEARRGWENKLRQQGWRGEDYVLVHPGSRWLFKCWENGKNAAVVQLLLNHGCHVVLTAAPDETERKMLDEISGRLNIPAGVKVWDMGGKLNLRELAAAIDGAQLFFGVDSAPMHIAAALDKLQVALFGPAWVGRWRPYSEQAEVVWAGDFGELPHPESINTDDKARLLGAIPLEVVWEKIAAKLGLPR</sequence>
<evidence type="ECO:0000256" key="1">
    <source>
        <dbReference type="ARBA" id="ARBA00022676"/>
    </source>
</evidence>
<keyword evidence="4" id="KW-1185">Reference proteome</keyword>
<evidence type="ECO:0000256" key="2">
    <source>
        <dbReference type="ARBA" id="ARBA00022679"/>
    </source>
</evidence>